<dbReference type="AlphaFoldDB" id="A0A538U9A0"/>
<evidence type="ECO:0000313" key="2">
    <source>
        <dbReference type="Proteomes" id="UP000319771"/>
    </source>
</evidence>
<gene>
    <name evidence="1" type="ORF">E6K81_07420</name>
</gene>
<evidence type="ECO:0000313" key="1">
    <source>
        <dbReference type="EMBL" id="TMQ72471.1"/>
    </source>
</evidence>
<reference evidence="1 2" key="1">
    <citation type="journal article" date="2019" name="Nat. Microbiol.">
        <title>Mediterranean grassland soil C-N compound turnover is dependent on rainfall and depth, and is mediated by genomically divergent microorganisms.</title>
        <authorList>
            <person name="Diamond S."/>
            <person name="Andeer P.F."/>
            <person name="Li Z."/>
            <person name="Crits-Christoph A."/>
            <person name="Burstein D."/>
            <person name="Anantharaman K."/>
            <person name="Lane K.R."/>
            <person name="Thomas B.C."/>
            <person name="Pan C."/>
            <person name="Northen T.R."/>
            <person name="Banfield J.F."/>
        </authorList>
    </citation>
    <scope>NUCLEOTIDE SEQUENCE [LARGE SCALE GENOMIC DNA]</scope>
    <source>
        <strain evidence="1">WS_11</strain>
    </source>
</reference>
<sequence length="101" mass="11658">MTQTQMLKKLQRTHWRTLRSHIKRSYQEGYEAGLARAHGQGRRGRTIRGDATVNGLVRLIERHFGLRRYGFEVRVVHASSGRRVPGADLLQKYRVSEKTAS</sequence>
<protein>
    <submittedName>
        <fullName evidence="1">Uncharacterized protein</fullName>
    </submittedName>
</protein>
<dbReference type="Proteomes" id="UP000319771">
    <property type="component" value="Unassembled WGS sequence"/>
</dbReference>
<proteinExistence type="predicted"/>
<accession>A0A538U9A0</accession>
<dbReference type="EMBL" id="VBPB01000107">
    <property type="protein sequence ID" value="TMQ72471.1"/>
    <property type="molecule type" value="Genomic_DNA"/>
</dbReference>
<name>A0A538U9A0_UNCEI</name>
<comment type="caution">
    <text evidence="1">The sequence shown here is derived from an EMBL/GenBank/DDBJ whole genome shotgun (WGS) entry which is preliminary data.</text>
</comment>
<organism evidence="1 2">
    <name type="scientific">Eiseniibacteriota bacterium</name>
    <dbReference type="NCBI Taxonomy" id="2212470"/>
    <lineage>
        <taxon>Bacteria</taxon>
        <taxon>Candidatus Eiseniibacteriota</taxon>
    </lineage>
</organism>